<name>A0A7J7K6U8_BUGNE</name>
<dbReference type="OrthoDB" id="5961151at2759"/>
<proteinExistence type="predicted"/>
<reference evidence="2" key="1">
    <citation type="submission" date="2020-06" db="EMBL/GenBank/DDBJ databases">
        <title>Draft genome of Bugula neritina, a colonial animal packing powerful symbionts and potential medicines.</title>
        <authorList>
            <person name="Rayko M."/>
        </authorList>
    </citation>
    <scope>NUCLEOTIDE SEQUENCE [LARGE SCALE GENOMIC DNA]</scope>
    <source>
        <strain evidence="2">Kwan_BN1</strain>
    </source>
</reference>
<sequence length="159" mass="18307">MQEGITLVSRESAYIKNKPTSSEGDAWVIDFPDAEERLIYGYGNGKKRILSILKCLRDRQLQQEGGAVITNYHLKTLVLFEGEKHYHESEWQENCYVDRINSILMQLIACLQSHQCVHYLQSSVDLFKDINKRAMGITAKAAWSVVRAIAMDECCWEDF</sequence>
<evidence type="ECO:0000313" key="3">
    <source>
        <dbReference type="Proteomes" id="UP000593567"/>
    </source>
</evidence>
<dbReference type="Pfam" id="PF20266">
    <property type="entry name" value="Mab-21_C"/>
    <property type="match status" value="1"/>
</dbReference>
<keyword evidence="3" id="KW-1185">Reference proteome</keyword>
<dbReference type="Proteomes" id="UP000593567">
    <property type="component" value="Unassembled WGS sequence"/>
</dbReference>
<dbReference type="EMBL" id="VXIV02001200">
    <property type="protein sequence ID" value="KAF6033933.1"/>
    <property type="molecule type" value="Genomic_DNA"/>
</dbReference>
<dbReference type="Gene3D" id="1.10.1410.40">
    <property type="match status" value="1"/>
</dbReference>
<gene>
    <name evidence="2" type="ORF">EB796_007762</name>
</gene>
<dbReference type="PANTHER" id="PTHR10656:SF70">
    <property type="entry name" value="PROTEIN MAB-21-RELATED"/>
    <property type="match status" value="1"/>
</dbReference>
<organism evidence="2 3">
    <name type="scientific">Bugula neritina</name>
    <name type="common">Brown bryozoan</name>
    <name type="synonym">Sertularia neritina</name>
    <dbReference type="NCBI Taxonomy" id="10212"/>
    <lineage>
        <taxon>Eukaryota</taxon>
        <taxon>Metazoa</taxon>
        <taxon>Spiralia</taxon>
        <taxon>Lophotrochozoa</taxon>
        <taxon>Bryozoa</taxon>
        <taxon>Gymnolaemata</taxon>
        <taxon>Cheilostomatida</taxon>
        <taxon>Flustrina</taxon>
        <taxon>Buguloidea</taxon>
        <taxon>Bugulidae</taxon>
        <taxon>Bugula</taxon>
    </lineage>
</organism>
<evidence type="ECO:0000313" key="2">
    <source>
        <dbReference type="EMBL" id="KAF6033933.1"/>
    </source>
</evidence>
<accession>A0A7J7K6U8</accession>
<comment type="caution">
    <text evidence="2">The sequence shown here is derived from an EMBL/GenBank/DDBJ whole genome shotgun (WGS) entry which is preliminary data.</text>
</comment>
<protein>
    <submittedName>
        <fullName evidence="2">MAB21L1</fullName>
    </submittedName>
</protein>
<dbReference type="AlphaFoldDB" id="A0A7J7K6U8"/>
<evidence type="ECO:0000259" key="1">
    <source>
        <dbReference type="Pfam" id="PF20266"/>
    </source>
</evidence>
<dbReference type="InterPro" id="IPR046906">
    <property type="entry name" value="Mab-21_HhH/H2TH-like"/>
</dbReference>
<dbReference type="PANTHER" id="PTHR10656">
    <property type="entry name" value="CELL FATE DETERMINING PROTEIN MAB21-RELATED"/>
    <property type="match status" value="1"/>
</dbReference>
<feature type="domain" description="Mab-21-like HhH/H2TH-like" evidence="1">
    <location>
        <begin position="46"/>
        <end position="141"/>
    </location>
</feature>